<dbReference type="EMBL" id="CAXDID020000321">
    <property type="protein sequence ID" value="CAL6076797.1"/>
    <property type="molecule type" value="Genomic_DNA"/>
</dbReference>
<evidence type="ECO:0000313" key="3">
    <source>
        <dbReference type="Proteomes" id="UP001642409"/>
    </source>
</evidence>
<accession>A0AA86N3Q7</accession>
<dbReference type="EMBL" id="CATOUU010000001">
    <property type="protein sequence ID" value="CAI9912407.1"/>
    <property type="molecule type" value="Genomic_DNA"/>
</dbReference>
<protein>
    <submittedName>
        <fullName evidence="1">Uncharacterized protein</fullName>
    </submittedName>
</protein>
<proteinExistence type="predicted"/>
<evidence type="ECO:0000313" key="1">
    <source>
        <dbReference type="EMBL" id="CAI9912407.1"/>
    </source>
</evidence>
<comment type="caution">
    <text evidence="1">The sequence shown here is derived from an EMBL/GenBank/DDBJ whole genome shotgun (WGS) entry which is preliminary data.</text>
</comment>
<dbReference type="Proteomes" id="UP001642409">
    <property type="component" value="Unassembled WGS sequence"/>
</dbReference>
<name>A0AA86N3Q7_9EUKA</name>
<gene>
    <name evidence="1" type="ORF">HINF_LOCUS52</name>
    <name evidence="2" type="ORF">HINF_LOCUS57862</name>
</gene>
<organism evidence="1">
    <name type="scientific">Hexamita inflata</name>
    <dbReference type="NCBI Taxonomy" id="28002"/>
    <lineage>
        <taxon>Eukaryota</taxon>
        <taxon>Metamonada</taxon>
        <taxon>Diplomonadida</taxon>
        <taxon>Hexamitidae</taxon>
        <taxon>Hexamitinae</taxon>
        <taxon>Hexamita</taxon>
    </lineage>
</organism>
<keyword evidence="3" id="KW-1185">Reference proteome</keyword>
<sequence length="1528" mass="177294">MTEFELEPTTLDAELQQLTFTPFNLAYAVNSQNEFIQLQYTVDDENRFQLTRLNAINLKRTIKSFFVVPEASSILIHCGTNVLLLNPNTFECKKLFENVTKLIPHHPGYEPVQVPLTNVAGTQNVVDLSFAPIHVMFYGCVKSAFIGIRPFVTAQGQFGLYDFIIVQDKRFSVITVYSDKVKEVCCQFGKGAVQQVYVDVNPPKMNQYDPYQFKYDFLPPLSNLTYGQLDLEDAAWVADQFYMKIQQSYVALDVRQVSYIQEIIRQSNQGQVYDITDFCRQIIQAQENGMQLIQLLGPNADAQKLVQPLIAEINRRVKRGQSLQKYKFGENGSTCYMFEKQAKQKLAQNSNYQQVIQDKNTFSQLQVQEQICYGLLRDANVSNTGGIIDSQTVRQLTINANASHFKTVDTMCEQLDQPQIKQQAPNCFILMPIIIGFSLGQELYSIDNEKWNREILMFTGKGYLARSFGCEMIEIGEQVIYQLNQQINSVQKTDYIIDIISLPQKTEKASLVLHQAAEKQNLQVTSASFLVRTAQCFMRVSRKKYSQVLLKKLEQNLTLDQLIQVKNEAVQMCQTADKLEYSKIQTVLGLMFYQQMNYMESVNCLLQAKVLSPISVVKLFLSQMNSNQFAAPVCPDRCDQPSSQLLEMCSHLGCFRDIILKQFSNDFWQELSLRVGAPQVTFQQYMGIDQSVQEQVYCMQGMEVAFDDLSFIWAQSLESQEQHSVELLHDIINRLQPQQSDDATNRKRIQALAYYLRVYLDVKSNWIAPLRSVLQKSQLQDKQYLEQFITPNVNLINNKTILRLDEQQLYLRTIFIILLQTKPFQVKPAELSIFFLNKPEEMQKRSPVLLSNPKIEQKEFYNAIGLLAFLKHYTGATKLCDMIRQNDLNQDPFTFTIMLMNAFGVDEILKDTDWELFKELDQLKLHEPNQKIMFWQFFPYVCLKKPQLGTKLMIEKQLIYKNTKTNVSSQQYVFFEKLPLKQSSTNIGYYKPLQTKDESKERDFARTFTPEVVHKFLENLRFAEIEQRQTNEEYLMDNYQHHRALTSLLLYQVSKSVQIAHQEFMQTNYNEQAPTWNDQVAKRWLRIEAAQFLNEYITAYADNDEPQKYFSCRVCVHLEKMVQNYKKVLLQIKKQIQAHDQTLQHFESQSKILNQQELKAQVAQIVSQTKAKLKDNESMISEGIPLSVKQTESDQSAYEDESIQNLLQKQLKQNLNAEELREQLTEYTRLYEQFYQPYFTAAIKAGDVDTAINSLFINCFEEPIFESVFQLIFQLYKKDTIKTNMSKTKQIELQNIFKQLPLLAQSRTYTLNIKQLEASVNKCLTFCEPFMRTLVKQGVYDSLEKAVQTDCLEFLGLNYFGVKERSPVNLLYELLIRFNLSVQGGLIQRGTFNVVFQRLMNVESKTGEYLAKYAASHVIDLLPHDYPILHIAQFIQLGFKLRQLNNSEVVIEKLKVDMQEKEVVKTITVLKKQNFKLDSYAKCSQCGKPLMKIGQDLGQYLILQKDQMTFVHRECCMDIEVGDNDDKE</sequence>
<evidence type="ECO:0000313" key="2">
    <source>
        <dbReference type="EMBL" id="CAL6076797.1"/>
    </source>
</evidence>
<reference evidence="1" key="1">
    <citation type="submission" date="2023-06" db="EMBL/GenBank/DDBJ databases">
        <authorList>
            <person name="Kurt Z."/>
        </authorList>
    </citation>
    <scope>NUCLEOTIDE SEQUENCE</scope>
</reference>
<reference evidence="2 3" key="2">
    <citation type="submission" date="2024-07" db="EMBL/GenBank/DDBJ databases">
        <authorList>
            <person name="Akdeniz Z."/>
        </authorList>
    </citation>
    <scope>NUCLEOTIDE SEQUENCE [LARGE SCALE GENOMIC DNA]</scope>
</reference>